<evidence type="ECO:0000256" key="4">
    <source>
        <dbReference type="ARBA" id="ARBA00010617"/>
    </source>
</evidence>
<dbReference type="InterPro" id="IPR050476">
    <property type="entry name" value="Insect_CytP450_Detox"/>
</dbReference>
<dbReference type="Gene3D" id="1.10.630.10">
    <property type="entry name" value="Cytochrome P450"/>
    <property type="match status" value="1"/>
</dbReference>
<reference evidence="15" key="2">
    <citation type="submission" date="2025-05" db="UniProtKB">
        <authorList>
            <consortium name="EnsemblMetazoa"/>
        </authorList>
    </citation>
    <scope>IDENTIFICATION</scope>
    <source>
        <strain evidence="15">Foshan</strain>
    </source>
</reference>
<protein>
    <recommendedName>
        <fullName evidence="17">Cytochrome</fullName>
    </recommendedName>
</protein>
<dbReference type="PANTHER" id="PTHR24292:SF103">
    <property type="entry name" value="CYTOCHROME P450 6BS1"/>
    <property type="match status" value="1"/>
</dbReference>
<dbReference type="PRINTS" id="PR00385">
    <property type="entry name" value="P450"/>
</dbReference>
<evidence type="ECO:0000256" key="12">
    <source>
        <dbReference type="ARBA" id="ARBA00023136"/>
    </source>
</evidence>
<dbReference type="PROSITE" id="PS00086">
    <property type="entry name" value="CYTOCHROME_P450"/>
    <property type="match status" value="1"/>
</dbReference>
<feature type="chain" id="PRO_5047432900" description="Cytochrome" evidence="14">
    <location>
        <begin position="23"/>
        <end position="497"/>
    </location>
</feature>
<evidence type="ECO:0000256" key="7">
    <source>
        <dbReference type="ARBA" id="ARBA00022824"/>
    </source>
</evidence>
<evidence type="ECO:0000313" key="15">
    <source>
        <dbReference type="EnsemblMetazoa" id="AALFPA23_004826.P5990"/>
    </source>
</evidence>
<name>A0ABM1Y1H9_AEDAL</name>
<dbReference type="EnsemblMetazoa" id="AALFPA23_004826.R5990">
    <property type="protein sequence ID" value="AALFPA23_004826.P5990"/>
    <property type="gene ID" value="AALFPA23_004826"/>
</dbReference>
<accession>A0ABM1Y1H9</accession>
<keyword evidence="9 13" id="KW-0560">Oxidoreductase</keyword>
<evidence type="ECO:0000256" key="9">
    <source>
        <dbReference type="ARBA" id="ARBA00023002"/>
    </source>
</evidence>
<dbReference type="SUPFAM" id="SSF48264">
    <property type="entry name" value="Cytochrome P450"/>
    <property type="match status" value="1"/>
</dbReference>
<proteinExistence type="inferred from homology"/>
<evidence type="ECO:0000256" key="3">
    <source>
        <dbReference type="ARBA" id="ARBA00004406"/>
    </source>
</evidence>
<keyword evidence="6 13" id="KW-0479">Metal-binding</keyword>
<dbReference type="PANTHER" id="PTHR24292">
    <property type="entry name" value="CYTOCHROME P450"/>
    <property type="match status" value="1"/>
</dbReference>
<evidence type="ECO:0008006" key="17">
    <source>
        <dbReference type="Google" id="ProtNLM"/>
    </source>
</evidence>
<evidence type="ECO:0000256" key="2">
    <source>
        <dbReference type="ARBA" id="ARBA00004174"/>
    </source>
</evidence>
<dbReference type="InterPro" id="IPR002401">
    <property type="entry name" value="Cyt_P450_E_grp-I"/>
</dbReference>
<keyword evidence="7" id="KW-0256">Endoplasmic reticulum</keyword>
<comment type="cofactor">
    <cofactor evidence="1">
        <name>heme</name>
        <dbReference type="ChEBI" id="CHEBI:30413"/>
    </cofactor>
</comment>
<evidence type="ECO:0000256" key="1">
    <source>
        <dbReference type="ARBA" id="ARBA00001971"/>
    </source>
</evidence>
<keyword evidence="5 13" id="KW-0349">Heme</keyword>
<comment type="similarity">
    <text evidence="4 13">Belongs to the cytochrome P450 family.</text>
</comment>
<dbReference type="RefSeq" id="XP_019538181.2">
    <property type="nucleotide sequence ID" value="XM_019682636.3"/>
</dbReference>
<dbReference type="Pfam" id="PF00067">
    <property type="entry name" value="p450"/>
    <property type="match status" value="1"/>
</dbReference>
<evidence type="ECO:0000256" key="6">
    <source>
        <dbReference type="ARBA" id="ARBA00022723"/>
    </source>
</evidence>
<comment type="subcellular location">
    <subcellularLocation>
        <location evidence="3">Endoplasmic reticulum membrane</location>
        <topology evidence="3">Peripheral membrane protein</topology>
    </subcellularLocation>
    <subcellularLocation>
        <location evidence="2">Microsome membrane</location>
        <topology evidence="2">Peripheral membrane protein</topology>
    </subcellularLocation>
</comment>
<keyword evidence="14" id="KW-0732">Signal</keyword>
<keyword evidence="10 13" id="KW-0408">Iron</keyword>
<sequence>MWIYLLLSILTLSFLLIRRKFSYWQRQGVPFIPGRFPVGSFDGVGVRNHPSQLLTKFYNERKGLHPFVGVYYFLQPVVVVLDLDFAKNVLIRDFQYFHDRGLYYNEKDDPISGNLLHLEGSRWTNQRKKLIPTFSSGKLRMMCPTVVKVAENLKISFERCVAGHGEIEIKDILARFSTDVIASCAFGLDCSSLLEPDDEFRRMGTKVFDISRWKLLKLFFVFAFGNVARRFHMKLIDEDVSEFFFKVVRDTIDFRKKNLVNRNDFLNLLIQLKDKGELEGSDEKLGTLTLNEVVAHSFVFFLGGFETASTTMSYCLYELSLKEEVQERARQCIKAAISKHDGLNYDALLDMPYLEQCINETLRKYPPSTIYRIVTKNYQVPDSSIVFPKGMSVMVPVYAIHHDPEYWPDPERFDPDRFTPEECSARNPLTFIPFGEGPRMCVAARLGVLQTKIGLATLLMNFKFSNGANSSEPLQYSPKHFILTPVGGLRMRVKKIQ</sequence>
<evidence type="ECO:0000313" key="16">
    <source>
        <dbReference type="Proteomes" id="UP000069940"/>
    </source>
</evidence>
<keyword evidence="8" id="KW-0492">Microsome</keyword>
<evidence type="ECO:0000256" key="8">
    <source>
        <dbReference type="ARBA" id="ARBA00022848"/>
    </source>
</evidence>
<dbReference type="PRINTS" id="PR00463">
    <property type="entry name" value="EP450I"/>
</dbReference>
<dbReference type="InterPro" id="IPR036396">
    <property type="entry name" value="Cyt_P450_sf"/>
</dbReference>
<keyword evidence="11 13" id="KW-0503">Monooxygenase</keyword>
<dbReference type="CDD" id="cd11056">
    <property type="entry name" value="CYP6-like"/>
    <property type="match status" value="1"/>
</dbReference>
<dbReference type="InterPro" id="IPR001128">
    <property type="entry name" value="Cyt_P450"/>
</dbReference>
<dbReference type="GeneID" id="109409210"/>
<feature type="signal peptide" evidence="14">
    <location>
        <begin position="1"/>
        <end position="22"/>
    </location>
</feature>
<reference evidence="16" key="1">
    <citation type="journal article" date="2015" name="Proc. Natl. Acad. Sci. U.S.A.">
        <title>Genome sequence of the Asian Tiger mosquito, Aedes albopictus, reveals insights into its biology, genetics, and evolution.</title>
        <authorList>
            <person name="Chen X.G."/>
            <person name="Jiang X."/>
            <person name="Gu J."/>
            <person name="Xu M."/>
            <person name="Wu Y."/>
            <person name="Deng Y."/>
            <person name="Zhang C."/>
            <person name="Bonizzoni M."/>
            <person name="Dermauw W."/>
            <person name="Vontas J."/>
            <person name="Armbruster P."/>
            <person name="Huang X."/>
            <person name="Yang Y."/>
            <person name="Zhang H."/>
            <person name="He W."/>
            <person name="Peng H."/>
            <person name="Liu Y."/>
            <person name="Wu K."/>
            <person name="Chen J."/>
            <person name="Lirakis M."/>
            <person name="Topalis P."/>
            <person name="Van Leeuwen T."/>
            <person name="Hall A.B."/>
            <person name="Jiang X."/>
            <person name="Thorpe C."/>
            <person name="Mueller R.L."/>
            <person name="Sun C."/>
            <person name="Waterhouse R.M."/>
            <person name="Yan G."/>
            <person name="Tu Z.J."/>
            <person name="Fang X."/>
            <person name="James A.A."/>
        </authorList>
    </citation>
    <scope>NUCLEOTIDE SEQUENCE [LARGE SCALE GENOMIC DNA]</scope>
    <source>
        <strain evidence="16">Foshan</strain>
    </source>
</reference>
<keyword evidence="12" id="KW-0472">Membrane</keyword>
<evidence type="ECO:0000256" key="14">
    <source>
        <dbReference type="SAM" id="SignalP"/>
    </source>
</evidence>
<evidence type="ECO:0000256" key="11">
    <source>
        <dbReference type="ARBA" id="ARBA00023033"/>
    </source>
</evidence>
<keyword evidence="16" id="KW-1185">Reference proteome</keyword>
<evidence type="ECO:0000256" key="13">
    <source>
        <dbReference type="RuleBase" id="RU000461"/>
    </source>
</evidence>
<dbReference type="Proteomes" id="UP000069940">
    <property type="component" value="Unassembled WGS sequence"/>
</dbReference>
<evidence type="ECO:0000256" key="10">
    <source>
        <dbReference type="ARBA" id="ARBA00023004"/>
    </source>
</evidence>
<evidence type="ECO:0000256" key="5">
    <source>
        <dbReference type="ARBA" id="ARBA00022617"/>
    </source>
</evidence>
<dbReference type="InterPro" id="IPR017972">
    <property type="entry name" value="Cyt_P450_CS"/>
</dbReference>
<organism evidence="15 16">
    <name type="scientific">Aedes albopictus</name>
    <name type="common">Asian tiger mosquito</name>
    <name type="synonym">Stegomyia albopicta</name>
    <dbReference type="NCBI Taxonomy" id="7160"/>
    <lineage>
        <taxon>Eukaryota</taxon>
        <taxon>Metazoa</taxon>
        <taxon>Ecdysozoa</taxon>
        <taxon>Arthropoda</taxon>
        <taxon>Hexapoda</taxon>
        <taxon>Insecta</taxon>
        <taxon>Pterygota</taxon>
        <taxon>Neoptera</taxon>
        <taxon>Endopterygota</taxon>
        <taxon>Diptera</taxon>
        <taxon>Nematocera</taxon>
        <taxon>Culicoidea</taxon>
        <taxon>Culicidae</taxon>
        <taxon>Culicinae</taxon>
        <taxon>Aedini</taxon>
        <taxon>Aedes</taxon>
        <taxon>Stegomyia</taxon>
    </lineage>
</organism>